<evidence type="ECO:0000256" key="4">
    <source>
        <dbReference type="ARBA" id="ARBA00022692"/>
    </source>
</evidence>
<keyword evidence="4 7" id="KW-0812">Transmembrane</keyword>
<keyword evidence="2 7" id="KW-0813">Transport</keyword>
<dbReference type="InterPro" id="IPR045621">
    <property type="entry name" value="BPD_transp_1_N"/>
</dbReference>
<dbReference type="Proteomes" id="UP000179769">
    <property type="component" value="Unassembled WGS sequence"/>
</dbReference>
<evidence type="ECO:0000256" key="7">
    <source>
        <dbReference type="RuleBase" id="RU363032"/>
    </source>
</evidence>
<feature type="transmembrane region" description="Helical" evidence="7">
    <location>
        <begin position="98"/>
        <end position="118"/>
    </location>
</feature>
<dbReference type="RefSeq" id="WP_071062995.1">
    <property type="nucleotide sequence ID" value="NZ_MAXA01000180.1"/>
</dbReference>
<dbReference type="CDD" id="cd06261">
    <property type="entry name" value="TM_PBP2"/>
    <property type="match status" value="1"/>
</dbReference>
<feature type="transmembrane region" description="Helical" evidence="7">
    <location>
        <begin position="233"/>
        <end position="260"/>
    </location>
</feature>
<reference evidence="10" key="1">
    <citation type="submission" date="2016-07" db="EMBL/GenBank/DDBJ databases">
        <title>Frankia sp. NRRL B-16219 Genome sequencing.</title>
        <authorList>
            <person name="Ghodhbane-Gtari F."/>
            <person name="Swanson E."/>
            <person name="Gueddou A."/>
            <person name="Louati M."/>
            <person name="Nouioui I."/>
            <person name="Hezbri K."/>
            <person name="Abebe-Akele F."/>
            <person name="Simpson S."/>
            <person name="Morris K."/>
            <person name="Thomas K."/>
            <person name="Gtari M."/>
            <person name="Tisa L.S."/>
        </authorList>
    </citation>
    <scope>NUCLEOTIDE SEQUENCE [LARGE SCALE GENOMIC DNA]</scope>
    <source>
        <strain evidence="10">NRRL B-16219</strain>
    </source>
</reference>
<evidence type="ECO:0000256" key="2">
    <source>
        <dbReference type="ARBA" id="ARBA00022448"/>
    </source>
</evidence>
<proteinExistence type="inferred from homology"/>
<gene>
    <name evidence="9" type="ORF">BBK14_16695</name>
</gene>
<dbReference type="OrthoDB" id="9778910at2"/>
<dbReference type="InterPro" id="IPR000515">
    <property type="entry name" value="MetI-like"/>
</dbReference>
<dbReference type="EMBL" id="MAXA01000180">
    <property type="protein sequence ID" value="OHV30304.1"/>
    <property type="molecule type" value="Genomic_DNA"/>
</dbReference>
<comment type="caution">
    <text evidence="9">The sequence shown here is derived from an EMBL/GenBank/DDBJ whole genome shotgun (WGS) entry which is preliminary data.</text>
</comment>
<dbReference type="SUPFAM" id="SSF161098">
    <property type="entry name" value="MetI-like"/>
    <property type="match status" value="1"/>
</dbReference>
<accession>A0A1S1QDH2</accession>
<keyword evidence="10" id="KW-1185">Reference proteome</keyword>
<dbReference type="PANTHER" id="PTHR43163:SF3">
    <property type="entry name" value="PEPTIDE ABC TRANSPORTER PERMEASE PROTEIN"/>
    <property type="match status" value="1"/>
</dbReference>
<evidence type="ECO:0000256" key="5">
    <source>
        <dbReference type="ARBA" id="ARBA00022989"/>
    </source>
</evidence>
<feature type="domain" description="ABC transmembrane type-1" evidence="8">
    <location>
        <begin position="94"/>
        <end position="299"/>
    </location>
</feature>
<dbReference type="Pfam" id="PF19300">
    <property type="entry name" value="BPD_transp_1_N"/>
    <property type="match status" value="1"/>
</dbReference>
<evidence type="ECO:0000256" key="6">
    <source>
        <dbReference type="ARBA" id="ARBA00023136"/>
    </source>
</evidence>
<protein>
    <recommendedName>
        <fullName evidence="8">ABC transmembrane type-1 domain-containing protein</fullName>
    </recommendedName>
</protein>
<sequence length="314" mass="33046">MPSPVRRLAGAFAVVLGVSVVTFAAMSALPGDNVRARLGPYATEQQLHAEHVRLGLDHPVWERYLRWISGLAHGDLGRSQVNDLPVDTLLSRPMVNSLTLAAVALAAVLLTGTLAGVTAGLRPGGAVDRLLLMFSLTVSAVPAFVTGSLLVLLFAVNLRWLPALALVDPTRPAILQPRLLVLPATALTLSSFAYVTRLVRASVLDAAAMPWALAARLRGIPHRRVVARHILPAALPVLCQAGALTMIAMVTNVVVVEIVFGYPGVGNVLQTAVSQRDVPVIQAVTIVVAAFVVTVSALADGAVRLLLPRARTAT</sequence>
<dbReference type="InterPro" id="IPR035906">
    <property type="entry name" value="MetI-like_sf"/>
</dbReference>
<dbReference type="AlphaFoldDB" id="A0A1S1QDH2"/>
<dbReference type="PROSITE" id="PS50928">
    <property type="entry name" value="ABC_TM1"/>
    <property type="match status" value="1"/>
</dbReference>
<comment type="similarity">
    <text evidence="7">Belongs to the binding-protein-dependent transport system permease family.</text>
</comment>
<comment type="subcellular location">
    <subcellularLocation>
        <location evidence="1 7">Cell membrane</location>
        <topology evidence="1 7">Multi-pass membrane protein</topology>
    </subcellularLocation>
</comment>
<feature type="transmembrane region" description="Helical" evidence="7">
    <location>
        <begin position="175"/>
        <end position="195"/>
    </location>
</feature>
<evidence type="ECO:0000313" key="10">
    <source>
        <dbReference type="Proteomes" id="UP000179769"/>
    </source>
</evidence>
<evidence type="ECO:0000256" key="3">
    <source>
        <dbReference type="ARBA" id="ARBA00022475"/>
    </source>
</evidence>
<keyword evidence="3" id="KW-1003">Cell membrane</keyword>
<dbReference type="PANTHER" id="PTHR43163">
    <property type="entry name" value="DIPEPTIDE TRANSPORT SYSTEM PERMEASE PROTEIN DPPB-RELATED"/>
    <property type="match status" value="1"/>
</dbReference>
<dbReference type="Pfam" id="PF00528">
    <property type="entry name" value="BPD_transp_1"/>
    <property type="match status" value="1"/>
</dbReference>
<dbReference type="Gene3D" id="1.10.3720.10">
    <property type="entry name" value="MetI-like"/>
    <property type="match status" value="1"/>
</dbReference>
<dbReference type="GO" id="GO:0005886">
    <property type="term" value="C:plasma membrane"/>
    <property type="evidence" value="ECO:0007669"/>
    <property type="project" value="UniProtKB-SubCell"/>
</dbReference>
<keyword evidence="5 7" id="KW-1133">Transmembrane helix</keyword>
<evidence type="ECO:0000256" key="1">
    <source>
        <dbReference type="ARBA" id="ARBA00004651"/>
    </source>
</evidence>
<feature type="transmembrane region" description="Helical" evidence="7">
    <location>
        <begin position="280"/>
        <end position="307"/>
    </location>
</feature>
<evidence type="ECO:0000313" key="9">
    <source>
        <dbReference type="EMBL" id="OHV30304.1"/>
    </source>
</evidence>
<organism evidence="9 10">
    <name type="scientific">Parafrankia soli</name>
    <dbReference type="NCBI Taxonomy" id="2599596"/>
    <lineage>
        <taxon>Bacteria</taxon>
        <taxon>Bacillati</taxon>
        <taxon>Actinomycetota</taxon>
        <taxon>Actinomycetes</taxon>
        <taxon>Frankiales</taxon>
        <taxon>Frankiaceae</taxon>
        <taxon>Parafrankia</taxon>
    </lineage>
</organism>
<name>A0A1S1QDH2_9ACTN</name>
<dbReference type="GO" id="GO:0055085">
    <property type="term" value="P:transmembrane transport"/>
    <property type="evidence" value="ECO:0007669"/>
    <property type="project" value="InterPro"/>
</dbReference>
<keyword evidence="6 7" id="KW-0472">Membrane</keyword>
<feature type="transmembrane region" description="Helical" evidence="7">
    <location>
        <begin position="130"/>
        <end position="155"/>
    </location>
</feature>
<evidence type="ECO:0000259" key="8">
    <source>
        <dbReference type="PROSITE" id="PS50928"/>
    </source>
</evidence>